<accession>A0A8S2EB35</accession>
<dbReference type="SUPFAM" id="SSF48452">
    <property type="entry name" value="TPR-like"/>
    <property type="match status" value="1"/>
</dbReference>
<name>A0A8S2EB35_9BILA</name>
<organism evidence="1 3">
    <name type="scientific">Didymodactylos carnosus</name>
    <dbReference type="NCBI Taxonomy" id="1234261"/>
    <lineage>
        <taxon>Eukaryota</taxon>
        <taxon>Metazoa</taxon>
        <taxon>Spiralia</taxon>
        <taxon>Gnathifera</taxon>
        <taxon>Rotifera</taxon>
        <taxon>Eurotatoria</taxon>
        <taxon>Bdelloidea</taxon>
        <taxon>Philodinida</taxon>
        <taxon>Philodinidae</taxon>
        <taxon>Didymodactylos</taxon>
    </lineage>
</organism>
<comment type="caution">
    <text evidence="1">The sequence shown here is derived from an EMBL/GenBank/DDBJ whole genome shotgun (WGS) entry which is preliminary data.</text>
</comment>
<proteinExistence type="predicted"/>
<dbReference type="EMBL" id="CAJNOK010009927">
    <property type="protein sequence ID" value="CAF1101888.1"/>
    <property type="molecule type" value="Genomic_DNA"/>
</dbReference>
<sequence length="1126" mass="130049">MMKRNPVSSESINHLLDVLSSLNVPFNIDEGLNEAILQIVNTLNVYHGELLCHPTILSHDLFSKLWACYRLLLKKARQHHDFSDEINQSKSLSNLNAFLCRLSLGITVANVHLFKQFFLKRSLIGELSECLNSIVKNQLVDQSFVSIVDSMIAAIYRLQTIESNNIQNDPIHEQLMNSIVQYINSIRFNEDLITTSVTIDNQIILKHCLHYVADLKTSRGHHWQMITSHAQLQHFAQWIQRKSHLSADKWMPETITIVDHLVRIICVRLDEPVLDAVELDSFQILLEGFAHIILLSKESQNYYLIDTMITQLYIFSMSRHLIHHSAFQMVIPFLRQLIDDITESASQNDNIPFYVCCLLLTFDSSNEYNIGKSVSILMNTLLTTINRNKPTQASDIIDRLKNDATIVWIYDGATIENDNLSIIWSQLHLIRYKVRRFDSPKNITTALEFILTRQSERIVLLIDFVALYPIIDQLFRTPRLSLSVFVYNSTREIPFVSYISPDIQSCITSLAIDIELQTMLNVEFVFYESKQAWSASDLTASSAHFLWHLLLVEILRTIPVGNHYEFVSLTRCLFLTNPAALNEIDYFEMVYSKTKPEIWFDSKKSTVIQRILQNAFKQADIDTIYFARSIIVDLVRKIALSSTLNEPCHIFVGTMMNKKRIEFLRNHQDALLTPVGFLIGYTNQERIISRFRQTNKNLLEKVLFEIDVDIYTPMLDLSNDSVLFNIGVLFRILNVTFDHSLEGYRFRLETISNSNLAKELIDGAIELKAQVGENVNRNIFFGSLLVDMNCVRWAMNYFLFYDYHNPDNKEIEIDKLAELGRIALRCNKLVDAEKFLLSACDLHKKSHVTINDSVIGRIRLDLVLILTQQGRNKEAMALCRETLTILCDSAQKLSLTLLNIGQSRTSLCDVDLELTHTPFIQLIQEYEAKDYRCQHSVLIGGSAIEVGDMYRKKGLVHMASNCYLFANSISKCNQPTTHPMVLTSLHRLSELQDLTSVAEEIDERLTSVYQEIQSEDANDEANKVIADIGRRLALHFIRMNEHSRAIRWFEMCLSIYRGHWPLNEMHIHQCQAYIFKDFGSKMQIPVKISTEYDLLELNDILRSAAYMRLLMKPLLQEKVDEENRQW</sequence>
<dbReference type="InterPro" id="IPR011990">
    <property type="entry name" value="TPR-like_helical_dom_sf"/>
</dbReference>
<evidence type="ECO:0000313" key="2">
    <source>
        <dbReference type="EMBL" id="CAF3863216.1"/>
    </source>
</evidence>
<dbReference type="Proteomes" id="UP000682733">
    <property type="component" value="Unassembled WGS sequence"/>
</dbReference>
<evidence type="ECO:0000313" key="1">
    <source>
        <dbReference type="EMBL" id="CAF1101888.1"/>
    </source>
</evidence>
<protein>
    <submittedName>
        <fullName evidence="1">Uncharacterized protein</fullName>
    </submittedName>
</protein>
<feature type="non-terminal residue" evidence="1">
    <location>
        <position position="1"/>
    </location>
</feature>
<dbReference type="EMBL" id="CAJOBA010009947">
    <property type="protein sequence ID" value="CAF3863216.1"/>
    <property type="molecule type" value="Genomic_DNA"/>
</dbReference>
<dbReference type="Gene3D" id="1.25.40.10">
    <property type="entry name" value="Tetratricopeptide repeat domain"/>
    <property type="match status" value="1"/>
</dbReference>
<dbReference type="Proteomes" id="UP000677228">
    <property type="component" value="Unassembled WGS sequence"/>
</dbReference>
<gene>
    <name evidence="1" type="ORF">OVA965_LOCUS19334</name>
    <name evidence="2" type="ORF">TMI583_LOCUS19347</name>
</gene>
<reference evidence="1" key="1">
    <citation type="submission" date="2021-02" db="EMBL/GenBank/DDBJ databases">
        <authorList>
            <person name="Nowell W R."/>
        </authorList>
    </citation>
    <scope>NUCLEOTIDE SEQUENCE</scope>
</reference>
<dbReference type="AlphaFoldDB" id="A0A8S2EB35"/>
<evidence type="ECO:0000313" key="3">
    <source>
        <dbReference type="Proteomes" id="UP000677228"/>
    </source>
</evidence>